<evidence type="ECO:0000313" key="1">
    <source>
        <dbReference type="EMBL" id="TEW76307.1"/>
    </source>
</evidence>
<dbReference type="EMBL" id="SNQI01000001">
    <property type="protein sequence ID" value="TEW76307.1"/>
    <property type="molecule type" value="Genomic_DNA"/>
</dbReference>
<dbReference type="Proteomes" id="UP000298517">
    <property type="component" value="Unassembled WGS sequence"/>
</dbReference>
<dbReference type="AlphaFoldDB" id="A0A4Y8AUW2"/>
<dbReference type="RefSeq" id="WP_134246323.1">
    <property type="nucleotide sequence ID" value="NZ_SNQI01000001.1"/>
</dbReference>
<accession>A0A4Y8AUW2</accession>
<name>A0A4Y8AUW2_9FLAO</name>
<protein>
    <submittedName>
        <fullName evidence="1">Uncharacterized protein</fullName>
    </submittedName>
</protein>
<keyword evidence="2" id="KW-1185">Reference proteome</keyword>
<dbReference type="OrthoDB" id="1524637at2"/>
<organism evidence="1 2">
    <name type="scientific">Gramella jeungdoensis</name>
    <dbReference type="NCBI Taxonomy" id="708091"/>
    <lineage>
        <taxon>Bacteria</taxon>
        <taxon>Pseudomonadati</taxon>
        <taxon>Bacteroidota</taxon>
        <taxon>Flavobacteriia</taxon>
        <taxon>Flavobacteriales</taxon>
        <taxon>Flavobacteriaceae</taxon>
        <taxon>Christiangramia</taxon>
    </lineage>
</organism>
<proteinExistence type="predicted"/>
<evidence type="ECO:0000313" key="2">
    <source>
        <dbReference type="Proteomes" id="UP000298517"/>
    </source>
</evidence>
<sequence length="102" mass="11842">MKLLLITSVSEFEKEVCKLFKKAEILVYSTSDIQGQKFYVSKTIQDNWFSAQRDSHDSKLYFSFTTEDKIDAIFKGVEEFNAEKSKSNPIKAIVLDIEKYIN</sequence>
<gene>
    <name evidence="1" type="ORF">E2488_00180</name>
</gene>
<reference evidence="1 2" key="1">
    <citation type="journal article" date="2011" name="J. Microbiol.">
        <title>Gramella jeungdoensis sp. nov., isolated from a solar saltern in Korea.</title>
        <authorList>
            <person name="Joung Y."/>
            <person name="Kim H."/>
            <person name="Jang T."/>
            <person name="Ahn T.S."/>
            <person name="Joh K."/>
        </authorList>
    </citation>
    <scope>NUCLEOTIDE SEQUENCE [LARGE SCALE GENOMIC DNA]</scope>
    <source>
        <strain evidence="1 2">KCTC 23123</strain>
    </source>
</reference>
<comment type="caution">
    <text evidence="1">The sequence shown here is derived from an EMBL/GenBank/DDBJ whole genome shotgun (WGS) entry which is preliminary data.</text>
</comment>